<evidence type="ECO:0000313" key="10">
    <source>
        <dbReference type="Proteomes" id="UP001432322"/>
    </source>
</evidence>
<dbReference type="InterPro" id="IPR020472">
    <property type="entry name" value="WD40_PAC1"/>
</dbReference>
<feature type="repeat" description="WD" evidence="8">
    <location>
        <begin position="35"/>
        <end position="76"/>
    </location>
</feature>
<dbReference type="PANTHER" id="PTHR22846:SF2">
    <property type="entry name" value="F-BOX-LIKE_WD REPEAT-CONTAINING PROTEIN EBI"/>
    <property type="match status" value="1"/>
</dbReference>
<organism evidence="9 10">
    <name type="scientific">Pristionchus fissidentatus</name>
    <dbReference type="NCBI Taxonomy" id="1538716"/>
    <lineage>
        <taxon>Eukaryota</taxon>
        <taxon>Metazoa</taxon>
        <taxon>Ecdysozoa</taxon>
        <taxon>Nematoda</taxon>
        <taxon>Chromadorea</taxon>
        <taxon>Rhabditida</taxon>
        <taxon>Rhabditina</taxon>
        <taxon>Diplogasteromorpha</taxon>
        <taxon>Diplogasteroidea</taxon>
        <taxon>Neodiplogasteridae</taxon>
        <taxon>Pristionchus</taxon>
    </lineage>
</organism>
<keyword evidence="5" id="KW-0804">Transcription</keyword>
<dbReference type="EMBL" id="BTSY01000006">
    <property type="protein sequence ID" value="GMT34333.1"/>
    <property type="molecule type" value="Genomic_DNA"/>
</dbReference>
<dbReference type="PROSITE" id="PS50294">
    <property type="entry name" value="WD_REPEATS_REGION"/>
    <property type="match status" value="5"/>
</dbReference>
<dbReference type="SMART" id="SM00320">
    <property type="entry name" value="WD40"/>
    <property type="match status" value="8"/>
</dbReference>
<name>A0AAV5WVU0_9BILA</name>
<dbReference type="InterPro" id="IPR045183">
    <property type="entry name" value="Ebi-like"/>
</dbReference>
<feature type="repeat" description="WD" evidence="8">
    <location>
        <begin position="308"/>
        <end position="349"/>
    </location>
</feature>
<protein>
    <submittedName>
        <fullName evidence="9">Uncharacterized protein</fullName>
    </submittedName>
</protein>
<evidence type="ECO:0000256" key="7">
    <source>
        <dbReference type="ARBA" id="ARBA00025741"/>
    </source>
</evidence>
<comment type="similarity">
    <text evidence="7">Belongs to the WD repeat EBI family.</text>
</comment>
<dbReference type="GO" id="GO:0000118">
    <property type="term" value="C:histone deacetylase complex"/>
    <property type="evidence" value="ECO:0007669"/>
    <property type="project" value="TreeGrafter"/>
</dbReference>
<dbReference type="InterPro" id="IPR001680">
    <property type="entry name" value="WD40_rpt"/>
</dbReference>
<keyword evidence="2 8" id="KW-0853">WD repeat</keyword>
<evidence type="ECO:0000256" key="1">
    <source>
        <dbReference type="ARBA" id="ARBA00004123"/>
    </source>
</evidence>
<evidence type="ECO:0000256" key="3">
    <source>
        <dbReference type="ARBA" id="ARBA00022737"/>
    </source>
</evidence>
<dbReference type="InterPro" id="IPR015943">
    <property type="entry name" value="WD40/YVTN_repeat-like_dom_sf"/>
</dbReference>
<comment type="subcellular location">
    <subcellularLocation>
        <location evidence="1">Nucleus</location>
    </subcellularLocation>
</comment>
<dbReference type="AlphaFoldDB" id="A0AAV5WVU0"/>
<keyword evidence="6" id="KW-0539">Nucleus</keyword>
<dbReference type="Pfam" id="PF00400">
    <property type="entry name" value="WD40"/>
    <property type="match status" value="6"/>
</dbReference>
<keyword evidence="3" id="KW-0677">Repeat</keyword>
<dbReference type="PROSITE" id="PS50082">
    <property type="entry name" value="WD_REPEATS_2"/>
    <property type="match status" value="6"/>
</dbReference>
<dbReference type="PRINTS" id="PR00320">
    <property type="entry name" value="GPROTEINBRPT"/>
</dbReference>
<dbReference type="CDD" id="cd00200">
    <property type="entry name" value="WD40"/>
    <property type="match status" value="1"/>
</dbReference>
<feature type="repeat" description="WD" evidence="8">
    <location>
        <begin position="141"/>
        <end position="182"/>
    </location>
</feature>
<dbReference type="Gene3D" id="2.130.10.10">
    <property type="entry name" value="YVTN repeat-like/Quinoprotein amine dehydrogenase"/>
    <property type="match status" value="1"/>
</dbReference>
<proteinExistence type="inferred from homology"/>
<dbReference type="InterPro" id="IPR019775">
    <property type="entry name" value="WD40_repeat_CS"/>
</dbReference>
<accession>A0AAV5WVU0</accession>
<feature type="repeat" description="WD" evidence="8">
    <location>
        <begin position="100"/>
        <end position="131"/>
    </location>
</feature>
<keyword evidence="10" id="KW-1185">Reference proteome</keyword>
<dbReference type="GO" id="GO:0006357">
    <property type="term" value="P:regulation of transcription by RNA polymerase II"/>
    <property type="evidence" value="ECO:0007669"/>
    <property type="project" value="TreeGrafter"/>
</dbReference>
<feature type="repeat" description="WD" evidence="8">
    <location>
        <begin position="266"/>
        <end position="307"/>
    </location>
</feature>
<dbReference type="SUPFAM" id="SSF50978">
    <property type="entry name" value="WD40 repeat-like"/>
    <property type="match status" value="2"/>
</dbReference>
<gene>
    <name evidence="9" type="ORF">PFISCL1PPCAC_25630</name>
</gene>
<comment type="caution">
    <text evidence="9">The sequence shown here is derived from an EMBL/GenBank/DDBJ whole genome shotgun (WGS) entry which is preliminary data.</text>
</comment>
<reference evidence="9" key="1">
    <citation type="submission" date="2023-10" db="EMBL/GenBank/DDBJ databases">
        <title>Genome assembly of Pristionchus species.</title>
        <authorList>
            <person name="Yoshida K."/>
            <person name="Sommer R.J."/>
        </authorList>
    </citation>
    <scope>NUCLEOTIDE SEQUENCE</scope>
    <source>
        <strain evidence="9">RS5133</strain>
    </source>
</reference>
<dbReference type="Proteomes" id="UP001432322">
    <property type="component" value="Unassembled WGS sequence"/>
</dbReference>
<sequence length="404" mass="45559">TAMNGMNRQLSSSDDMVVPPWKSDCEIAPEKVKSMKLHTSEVFICSWNPRRDCFSTGSGDSTARIWDVSGSELPGVTSEMLAQRSVLLKHCTDHAKEKIITDLHQDVTSMDWDASGRWLATGCYDGQARLWTADGRLVGTLGSHNGPIFALRFNERGNYILTAGVDKSTIIWDMAEKREVQSFTFHDSSALDIDWLTDEMFVSCSTDQKIIVSQLGKDRPIRVFKGHSHEVNAVRYDKHSRRIASCSDDKTLKIWSVDAERPLMDVPAHAREIYTIRWAPEGYFIASASFDKKVRLWDVEQGKCVKDLERHTEPVYSVSFSPDSRYLASGSFDRNIYIWDMRTDDVVLSYCGGGPEEAGGIFEVNWNQSGEKLGASCSDGTVHVMDVRQLAVTPSVRHNFRFKY</sequence>
<evidence type="ECO:0000256" key="8">
    <source>
        <dbReference type="PROSITE-ProRule" id="PRU00221"/>
    </source>
</evidence>
<evidence type="ECO:0000256" key="2">
    <source>
        <dbReference type="ARBA" id="ARBA00022574"/>
    </source>
</evidence>
<dbReference type="InterPro" id="IPR036322">
    <property type="entry name" value="WD40_repeat_dom_sf"/>
</dbReference>
<evidence type="ECO:0000256" key="4">
    <source>
        <dbReference type="ARBA" id="ARBA00023015"/>
    </source>
</evidence>
<evidence type="ECO:0000256" key="6">
    <source>
        <dbReference type="ARBA" id="ARBA00023242"/>
    </source>
</evidence>
<dbReference type="PROSITE" id="PS00678">
    <property type="entry name" value="WD_REPEATS_1"/>
    <property type="match status" value="3"/>
</dbReference>
<evidence type="ECO:0000313" key="9">
    <source>
        <dbReference type="EMBL" id="GMT34333.1"/>
    </source>
</evidence>
<keyword evidence="4" id="KW-0805">Transcription regulation</keyword>
<dbReference type="PANTHER" id="PTHR22846">
    <property type="entry name" value="WD40 REPEAT PROTEIN"/>
    <property type="match status" value="1"/>
</dbReference>
<feature type="repeat" description="WD" evidence="8">
    <location>
        <begin position="224"/>
        <end position="265"/>
    </location>
</feature>
<evidence type="ECO:0000256" key="5">
    <source>
        <dbReference type="ARBA" id="ARBA00023163"/>
    </source>
</evidence>
<dbReference type="FunFam" id="2.130.10.10:FF:000218">
    <property type="entry name" value="WD40 repeat-containing protein HOS15"/>
    <property type="match status" value="1"/>
</dbReference>
<dbReference type="GO" id="GO:0003714">
    <property type="term" value="F:transcription corepressor activity"/>
    <property type="evidence" value="ECO:0007669"/>
    <property type="project" value="InterPro"/>
</dbReference>
<feature type="non-terminal residue" evidence="9">
    <location>
        <position position="1"/>
    </location>
</feature>